<gene>
    <name evidence="2" type="ORF">FOZ63_009823</name>
</gene>
<sequence length="57" mass="6266">LRSALVDLPGAPPNHVRRCSRPEAVYNPRRGDAVARGNWTHAGGRLDRHGLQGRATR</sequence>
<keyword evidence="3" id="KW-1185">Reference proteome</keyword>
<evidence type="ECO:0000256" key="1">
    <source>
        <dbReference type="SAM" id="MobiDB-lite"/>
    </source>
</evidence>
<evidence type="ECO:0000313" key="2">
    <source>
        <dbReference type="EMBL" id="KAF4707774.1"/>
    </source>
</evidence>
<feature type="region of interest" description="Disordered" evidence="1">
    <location>
        <begin position="35"/>
        <end position="57"/>
    </location>
</feature>
<feature type="non-terminal residue" evidence="2">
    <location>
        <position position="1"/>
    </location>
</feature>
<dbReference type="Proteomes" id="UP000553632">
    <property type="component" value="Unassembled WGS sequence"/>
</dbReference>
<reference evidence="2 3" key="1">
    <citation type="submission" date="2020-04" db="EMBL/GenBank/DDBJ databases">
        <title>Perkinsus olseni comparative genomics.</title>
        <authorList>
            <person name="Bogema D.R."/>
        </authorList>
    </citation>
    <scope>NUCLEOTIDE SEQUENCE [LARGE SCALE GENOMIC DNA]</scope>
    <source>
        <strain evidence="2 3">ATCC PRA-207</strain>
    </source>
</reference>
<accession>A0A7J6QGQ6</accession>
<name>A0A7J6QGQ6_PEROL</name>
<proteinExistence type="predicted"/>
<evidence type="ECO:0000313" key="3">
    <source>
        <dbReference type="Proteomes" id="UP000553632"/>
    </source>
</evidence>
<organism evidence="2 3">
    <name type="scientific">Perkinsus olseni</name>
    <name type="common">Perkinsus atlanticus</name>
    <dbReference type="NCBI Taxonomy" id="32597"/>
    <lineage>
        <taxon>Eukaryota</taxon>
        <taxon>Sar</taxon>
        <taxon>Alveolata</taxon>
        <taxon>Perkinsozoa</taxon>
        <taxon>Perkinsea</taxon>
        <taxon>Perkinsida</taxon>
        <taxon>Perkinsidae</taxon>
        <taxon>Perkinsus</taxon>
    </lineage>
</organism>
<dbReference type="EMBL" id="JABANO010032916">
    <property type="protein sequence ID" value="KAF4707774.1"/>
    <property type="molecule type" value="Genomic_DNA"/>
</dbReference>
<feature type="non-terminal residue" evidence="2">
    <location>
        <position position="57"/>
    </location>
</feature>
<comment type="caution">
    <text evidence="2">The sequence shown here is derived from an EMBL/GenBank/DDBJ whole genome shotgun (WGS) entry which is preliminary data.</text>
</comment>
<dbReference type="AlphaFoldDB" id="A0A7J6QGQ6"/>
<protein>
    <submittedName>
        <fullName evidence="2">Uncharacterized protein</fullName>
    </submittedName>
</protein>